<dbReference type="Gramene" id="RZC74788">
    <property type="protein sequence ID" value="RZC74788"/>
    <property type="gene ID" value="C5167_050264"/>
</dbReference>
<evidence type="ECO:0000313" key="2">
    <source>
        <dbReference type="EMBL" id="RZC74788.1"/>
    </source>
</evidence>
<reference evidence="2 3" key="1">
    <citation type="journal article" date="2018" name="Science">
        <title>The opium poppy genome and morphinan production.</title>
        <authorList>
            <person name="Guo L."/>
            <person name="Winzer T."/>
            <person name="Yang X."/>
            <person name="Li Y."/>
            <person name="Ning Z."/>
            <person name="He Z."/>
            <person name="Teodor R."/>
            <person name="Lu Y."/>
            <person name="Bowser T.A."/>
            <person name="Graham I.A."/>
            <person name="Ye K."/>
        </authorList>
    </citation>
    <scope>NUCLEOTIDE SEQUENCE [LARGE SCALE GENOMIC DNA]</scope>
    <source>
        <strain evidence="3">cv. HN1</strain>
        <tissue evidence="2">Leaves</tissue>
    </source>
</reference>
<proteinExistence type="predicted"/>
<keyword evidence="3" id="KW-1185">Reference proteome</keyword>
<keyword evidence="1" id="KW-0472">Membrane</keyword>
<protein>
    <submittedName>
        <fullName evidence="2">Uncharacterized protein</fullName>
    </submittedName>
</protein>
<organism evidence="2 3">
    <name type="scientific">Papaver somniferum</name>
    <name type="common">Opium poppy</name>
    <dbReference type="NCBI Taxonomy" id="3469"/>
    <lineage>
        <taxon>Eukaryota</taxon>
        <taxon>Viridiplantae</taxon>
        <taxon>Streptophyta</taxon>
        <taxon>Embryophyta</taxon>
        <taxon>Tracheophyta</taxon>
        <taxon>Spermatophyta</taxon>
        <taxon>Magnoliopsida</taxon>
        <taxon>Ranunculales</taxon>
        <taxon>Papaveraceae</taxon>
        <taxon>Papaveroideae</taxon>
        <taxon>Papaver</taxon>
    </lineage>
</organism>
<feature type="transmembrane region" description="Helical" evidence="1">
    <location>
        <begin position="12"/>
        <end position="38"/>
    </location>
</feature>
<dbReference type="AlphaFoldDB" id="A0A4Y7KRL0"/>
<gene>
    <name evidence="2" type="ORF">C5167_050264</name>
</gene>
<evidence type="ECO:0000313" key="3">
    <source>
        <dbReference type="Proteomes" id="UP000316621"/>
    </source>
</evidence>
<feature type="transmembrane region" description="Helical" evidence="1">
    <location>
        <begin position="50"/>
        <end position="73"/>
    </location>
</feature>
<evidence type="ECO:0000256" key="1">
    <source>
        <dbReference type="SAM" id="Phobius"/>
    </source>
</evidence>
<dbReference type="EMBL" id="CM010722">
    <property type="protein sequence ID" value="RZC74788.1"/>
    <property type="molecule type" value="Genomic_DNA"/>
</dbReference>
<name>A0A4Y7KRL0_PAPSO</name>
<keyword evidence="1" id="KW-1133">Transmembrane helix</keyword>
<sequence>MPELTFQHARHCIYNAGIGASMPALFSHRMSLFTVFLASTLTGTLWDLTLGYGFVVVIFSLLSDLLFCPTAFLSPAYLH</sequence>
<accession>A0A4Y7KRL0</accession>
<keyword evidence="1" id="KW-0812">Transmembrane</keyword>
<dbReference type="Proteomes" id="UP000316621">
    <property type="component" value="Chromosome 8"/>
</dbReference>